<dbReference type="EMBL" id="DXHR01000037">
    <property type="protein sequence ID" value="HIW13814.1"/>
    <property type="molecule type" value="Genomic_DNA"/>
</dbReference>
<reference evidence="2" key="2">
    <citation type="submission" date="2021-04" db="EMBL/GenBank/DDBJ databases">
        <authorList>
            <person name="Gilroy R."/>
        </authorList>
    </citation>
    <scope>NUCLEOTIDE SEQUENCE</scope>
    <source>
        <strain evidence="2">ChiHjej13B12-752</strain>
    </source>
</reference>
<dbReference type="GO" id="GO:0016646">
    <property type="term" value="F:oxidoreductase activity, acting on the CH-NH group of donors, NAD or NADP as acceptor"/>
    <property type="evidence" value="ECO:0007669"/>
    <property type="project" value="TreeGrafter"/>
</dbReference>
<sequence length="206" mass="22483">MNILLLGATGRVGSCILNHALEAGHHVNALVRNTDKIERQDEKLGIILGSVLNAESIRESIEEADLVISALGTDGGTTLSESMPLIIKAMQEEGVGRIITIGTAGILESRTEPGKLRYQSSESKRRTARAAKEHHKAYTLLEDSALNWTIICPTYLPDGERTGEYRTERNHLPEGGGKISVPDTAEFAFRQIEDDGYIKARVGIAY</sequence>
<dbReference type="InterPro" id="IPR036291">
    <property type="entry name" value="NAD(P)-bd_dom_sf"/>
</dbReference>
<dbReference type="SUPFAM" id="SSF51735">
    <property type="entry name" value="NAD(P)-binding Rossmann-fold domains"/>
    <property type="match status" value="1"/>
</dbReference>
<gene>
    <name evidence="2" type="ORF">H9891_11735</name>
</gene>
<name>A0A9D1QJF2_9STAP</name>
<organism evidence="2 3">
    <name type="scientific">Candidatus Salinicoccus stercoripullorum</name>
    <dbReference type="NCBI Taxonomy" id="2838756"/>
    <lineage>
        <taxon>Bacteria</taxon>
        <taxon>Bacillati</taxon>
        <taxon>Bacillota</taxon>
        <taxon>Bacilli</taxon>
        <taxon>Bacillales</taxon>
        <taxon>Staphylococcaceae</taxon>
        <taxon>Salinicoccus</taxon>
    </lineage>
</organism>
<comment type="caution">
    <text evidence="2">The sequence shown here is derived from an EMBL/GenBank/DDBJ whole genome shotgun (WGS) entry which is preliminary data.</text>
</comment>
<dbReference type="Pfam" id="PF13460">
    <property type="entry name" value="NAD_binding_10"/>
    <property type="match status" value="1"/>
</dbReference>
<dbReference type="PANTHER" id="PTHR43355:SF2">
    <property type="entry name" value="FLAVIN REDUCTASE (NADPH)"/>
    <property type="match status" value="1"/>
</dbReference>
<protein>
    <submittedName>
        <fullName evidence="2">SDR family oxidoreductase</fullName>
    </submittedName>
</protein>
<evidence type="ECO:0000259" key="1">
    <source>
        <dbReference type="Pfam" id="PF13460"/>
    </source>
</evidence>
<dbReference type="CDD" id="cd05244">
    <property type="entry name" value="BVR-B_like_SDR_a"/>
    <property type="match status" value="1"/>
</dbReference>
<feature type="domain" description="NAD(P)-binding" evidence="1">
    <location>
        <begin position="7"/>
        <end position="194"/>
    </location>
</feature>
<proteinExistence type="predicted"/>
<evidence type="ECO:0000313" key="2">
    <source>
        <dbReference type="EMBL" id="HIW13814.1"/>
    </source>
</evidence>
<accession>A0A9D1QJF2</accession>
<dbReference type="PANTHER" id="PTHR43355">
    <property type="entry name" value="FLAVIN REDUCTASE (NADPH)"/>
    <property type="match status" value="1"/>
</dbReference>
<dbReference type="Gene3D" id="3.40.50.720">
    <property type="entry name" value="NAD(P)-binding Rossmann-like Domain"/>
    <property type="match status" value="1"/>
</dbReference>
<dbReference type="Proteomes" id="UP000823989">
    <property type="component" value="Unassembled WGS sequence"/>
</dbReference>
<dbReference type="InterPro" id="IPR051606">
    <property type="entry name" value="Polyketide_Oxido-like"/>
</dbReference>
<evidence type="ECO:0000313" key="3">
    <source>
        <dbReference type="Proteomes" id="UP000823989"/>
    </source>
</evidence>
<dbReference type="AlphaFoldDB" id="A0A9D1QJF2"/>
<reference evidence="2" key="1">
    <citation type="journal article" date="2021" name="PeerJ">
        <title>Extensive microbial diversity within the chicken gut microbiome revealed by metagenomics and culture.</title>
        <authorList>
            <person name="Gilroy R."/>
            <person name="Ravi A."/>
            <person name="Getino M."/>
            <person name="Pursley I."/>
            <person name="Horton D.L."/>
            <person name="Alikhan N.F."/>
            <person name="Baker D."/>
            <person name="Gharbi K."/>
            <person name="Hall N."/>
            <person name="Watson M."/>
            <person name="Adriaenssens E.M."/>
            <person name="Foster-Nyarko E."/>
            <person name="Jarju S."/>
            <person name="Secka A."/>
            <person name="Antonio M."/>
            <person name="Oren A."/>
            <person name="Chaudhuri R.R."/>
            <person name="La Ragione R."/>
            <person name="Hildebrand F."/>
            <person name="Pallen M.J."/>
        </authorList>
    </citation>
    <scope>NUCLEOTIDE SEQUENCE</scope>
    <source>
        <strain evidence="2">ChiHjej13B12-752</strain>
    </source>
</reference>
<dbReference type="InterPro" id="IPR016040">
    <property type="entry name" value="NAD(P)-bd_dom"/>
</dbReference>